<gene>
    <name evidence="1" type="ORF">Sru01_28680</name>
</gene>
<dbReference type="InterPro" id="IPR051135">
    <property type="entry name" value="Gal/GlcNAc/GalNAc_ST"/>
</dbReference>
<dbReference type="RefSeq" id="WP_203984934.1">
    <property type="nucleotide sequence ID" value="NZ_BOOU01000042.1"/>
</dbReference>
<evidence type="ECO:0000313" key="2">
    <source>
        <dbReference type="Proteomes" id="UP000655287"/>
    </source>
</evidence>
<dbReference type="Proteomes" id="UP000655287">
    <property type="component" value="Unassembled WGS sequence"/>
</dbReference>
<name>A0A919R181_9ACTN</name>
<dbReference type="GO" id="GO:0001517">
    <property type="term" value="F:N-acetylglucosamine 6-O-sulfotransferase activity"/>
    <property type="evidence" value="ECO:0007669"/>
    <property type="project" value="TreeGrafter"/>
</dbReference>
<dbReference type="SUPFAM" id="SSF52540">
    <property type="entry name" value="P-loop containing nucleoside triphosphate hydrolases"/>
    <property type="match status" value="1"/>
</dbReference>
<proteinExistence type="predicted"/>
<dbReference type="PANTHER" id="PTHR10704:SF71">
    <property type="entry name" value="CARBOHYDRATE SULFOTRANSFERASE 1-LIKE"/>
    <property type="match status" value="1"/>
</dbReference>
<organism evidence="1 2">
    <name type="scientific">Sphaerisporangium rufum</name>
    <dbReference type="NCBI Taxonomy" id="1381558"/>
    <lineage>
        <taxon>Bacteria</taxon>
        <taxon>Bacillati</taxon>
        <taxon>Actinomycetota</taxon>
        <taxon>Actinomycetes</taxon>
        <taxon>Streptosporangiales</taxon>
        <taxon>Streptosporangiaceae</taxon>
        <taxon>Sphaerisporangium</taxon>
    </lineage>
</organism>
<dbReference type="PANTHER" id="PTHR10704">
    <property type="entry name" value="CARBOHYDRATE SULFOTRANSFERASE"/>
    <property type="match status" value="1"/>
</dbReference>
<dbReference type="Pfam" id="PF13469">
    <property type="entry name" value="Sulfotransfer_3"/>
    <property type="match status" value="1"/>
</dbReference>
<accession>A0A919R181</accession>
<protein>
    <submittedName>
        <fullName evidence="1">Sulfotransferase</fullName>
    </submittedName>
</protein>
<dbReference type="EMBL" id="BOOU01000042">
    <property type="protein sequence ID" value="GII77886.1"/>
    <property type="molecule type" value="Genomic_DNA"/>
</dbReference>
<reference evidence="1" key="1">
    <citation type="submission" date="2021-01" db="EMBL/GenBank/DDBJ databases">
        <title>Whole genome shotgun sequence of Sphaerisporangium rufum NBRC 109079.</title>
        <authorList>
            <person name="Komaki H."/>
            <person name="Tamura T."/>
        </authorList>
    </citation>
    <scope>NUCLEOTIDE SEQUENCE</scope>
    <source>
        <strain evidence="1">NBRC 109079</strain>
    </source>
</reference>
<sequence>MAVRLIFIGGLGRSGTALLERLLGEVPGVAALGEVVHLWERGVAARELCGCGERFTSCPFWRRVGVRAFGGWSTGLADRVLTLRRRLDRTRHIPALAARGARAGLSGYTRAYTRVYEAAAEVAGAPVVVDSSRHASLAFCLRTSPVVDLSVVHVVRDPRAVAHSWRRRTDRMPDPGRASRRPWRTTAHWMVQNLAFELLARRGGTVIRVRYEDLVADPVAVLSALLVRLGLCREHEAEALAFLRPGAADLSVAHTCAGDPIRFRAGPLALGRDEAGCERLSRPHRWLVTALAWPLMVQYGYRIRDRRPPDGLPAGWLPAGVTPQECR</sequence>
<evidence type="ECO:0000313" key="1">
    <source>
        <dbReference type="EMBL" id="GII77886.1"/>
    </source>
</evidence>
<dbReference type="Gene3D" id="3.40.50.300">
    <property type="entry name" value="P-loop containing nucleotide triphosphate hydrolases"/>
    <property type="match status" value="1"/>
</dbReference>
<dbReference type="InterPro" id="IPR027417">
    <property type="entry name" value="P-loop_NTPase"/>
</dbReference>
<dbReference type="GO" id="GO:0006790">
    <property type="term" value="P:sulfur compound metabolic process"/>
    <property type="evidence" value="ECO:0007669"/>
    <property type="project" value="TreeGrafter"/>
</dbReference>
<comment type="caution">
    <text evidence="1">The sequence shown here is derived from an EMBL/GenBank/DDBJ whole genome shotgun (WGS) entry which is preliminary data.</text>
</comment>
<keyword evidence="2" id="KW-1185">Reference proteome</keyword>
<dbReference type="AlphaFoldDB" id="A0A919R181"/>
<dbReference type="GO" id="GO:0006044">
    <property type="term" value="P:N-acetylglucosamine metabolic process"/>
    <property type="evidence" value="ECO:0007669"/>
    <property type="project" value="TreeGrafter"/>
</dbReference>